<dbReference type="PANTHER" id="PTHR30105">
    <property type="entry name" value="UNCHARACTERIZED YIBQ-RELATED"/>
    <property type="match status" value="1"/>
</dbReference>
<protein>
    <submittedName>
        <fullName evidence="1">Divergent polysaccharide deacetylase family protein</fullName>
    </submittedName>
</protein>
<dbReference type="Pfam" id="PF04748">
    <property type="entry name" value="Polysacc_deac_2"/>
    <property type="match status" value="1"/>
</dbReference>
<keyword evidence="2" id="KW-1185">Reference proteome</keyword>
<dbReference type="Proteomes" id="UP001597120">
    <property type="component" value="Unassembled WGS sequence"/>
</dbReference>
<sequence length="266" mass="29614">MKRWLFIFILQAILLPALILGPDIAYAKPDKMRPNMRSAAVVIDDFGNNMKGTDEMINLPFKITVAVMPFLPSTKQDAEKAYKAGHDVIVHLPMEPISGKKSWLGPGAITTDLTDEEIYRRVHAAIDDVPHAIGLNNHMGSKATSDPRVMKAVLEACRERGLFFIDSHTHYRSVIAQVAEEVGIPCLVNHLFLDDVKSKKHMTRQLSYMKVHLDDHTPCIAIGHVGAGGKLMAEVLEEVIPSMNKKFNFVGVSDLLAEMYPMVSDR</sequence>
<reference evidence="2" key="1">
    <citation type="journal article" date="2019" name="Int. J. Syst. Evol. Microbiol.">
        <title>The Global Catalogue of Microorganisms (GCM) 10K type strain sequencing project: providing services to taxonomists for standard genome sequencing and annotation.</title>
        <authorList>
            <consortium name="The Broad Institute Genomics Platform"/>
            <consortium name="The Broad Institute Genome Sequencing Center for Infectious Disease"/>
            <person name="Wu L."/>
            <person name="Ma J."/>
        </authorList>
    </citation>
    <scope>NUCLEOTIDE SEQUENCE [LARGE SCALE GENOMIC DNA]</scope>
    <source>
        <strain evidence="2">CCUG 57263</strain>
    </source>
</reference>
<dbReference type="RefSeq" id="WP_379290053.1">
    <property type="nucleotide sequence ID" value="NZ_JBHTIU010000074.1"/>
</dbReference>
<dbReference type="CDD" id="cd10936">
    <property type="entry name" value="CE4_DAC2"/>
    <property type="match status" value="1"/>
</dbReference>
<dbReference type="SUPFAM" id="SSF88713">
    <property type="entry name" value="Glycoside hydrolase/deacetylase"/>
    <property type="match status" value="1"/>
</dbReference>
<evidence type="ECO:0000313" key="1">
    <source>
        <dbReference type="EMBL" id="MFD0871136.1"/>
    </source>
</evidence>
<evidence type="ECO:0000313" key="2">
    <source>
        <dbReference type="Proteomes" id="UP001597120"/>
    </source>
</evidence>
<name>A0ABW3DDW0_9BACL</name>
<dbReference type="InterPro" id="IPR006837">
    <property type="entry name" value="Divergent_DAC"/>
</dbReference>
<comment type="caution">
    <text evidence="1">The sequence shown here is derived from an EMBL/GenBank/DDBJ whole genome shotgun (WGS) entry which is preliminary data.</text>
</comment>
<dbReference type="Gene3D" id="3.20.20.370">
    <property type="entry name" value="Glycoside hydrolase/deacetylase"/>
    <property type="match status" value="1"/>
</dbReference>
<dbReference type="InterPro" id="IPR011330">
    <property type="entry name" value="Glyco_hydro/deAcase_b/a-brl"/>
</dbReference>
<dbReference type="EMBL" id="JBHTIU010000074">
    <property type="protein sequence ID" value="MFD0871136.1"/>
    <property type="molecule type" value="Genomic_DNA"/>
</dbReference>
<gene>
    <name evidence="1" type="ORF">ACFQ03_18505</name>
</gene>
<organism evidence="1 2">
    <name type="scientific">Paenibacillus residui</name>
    <dbReference type="NCBI Taxonomy" id="629724"/>
    <lineage>
        <taxon>Bacteria</taxon>
        <taxon>Bacillati</taxon>
        <taxon>Bacillota</taxon>
        <taxon>Bacilli</taxon>
        <taxon>Bacillales</taxon>
        <taxon>Paenibacillaceae</taxon>
        <taxon>Paenibacillus</taxon>
    </lineage>
</organism>
<proteinExistence type="predicted"/>
<accession>A0ABW3DDW0</accession>
<dbReference type="PANTHER" id="PTHR30105:SF2">
    <property type="entry name" value="DIVERGENT POLYSACCHARIDE DEACETYLASE SUPERFAMILY"/>
    <property type="match status" value="1"/>
</dbReference>